<reference evidence="3 4" key="1">
    <citation type="journal article" date="2023" name="Commun. Biol.">
        <title>Genome analysis of Parmales, the sister group of diatoms, reveals the evolutionary specialization of diatoms from phago-mixotrophs to photoautotrophs.</title>
        <authorList>
            <person name="Ban H."/>
            <person name="Sato S."/>
            <person name="Yoshikawa S."/>
            <person name="Yamada K."/>
            <person name="Nakamura Y."/>
            <person name="Ichinomiya M."/>
            <person name="Sato N."/>
            <person name="Blanc-Mathieu R."/>
            <person name="Endo H."/>
            <person name="Kuwata A."/>
            <person name="Ogata H."/>
        </authorList>
    </citation>
    <scope>NUCLEOTIDE SEQUENCE [LARGE SCALE GENOMIC DNA]</scope>
</reference>
<evidence type="ECO:0000256" key="1">
    <source>
        <dbReference type="ARBA" id="ARBA00022614"/>
    </source>
</evidence>
<evidence type="ECO:0000256" key="2">
    <source>
        <dbReference type="ARBA" id="ARBA00022737"/>
    </source>
</evidence>
<dbReference type="PANTHER" id="PTHR18849:SF0">
    <property type="entry name" value="CILIA- AND FLAGELLA-ASSOCIATED PROTEIN 410-RELATED"/>
    <property type="match status" value="1"/>
</dbReference>
<keyword evidence="2" id="KW-0677">Repeat</keyword>
<protein>
    <recommendedName>
        <fullName evidence="5">Dynein axonemal light chain 1</fullName>
    </recommendedName>
</protein>
<sequence length="97" mass="11062">PTRPQQVTTLDGLDVCKNLQCLYISNNNIKNWAELDKLKDLPALRDILLVGNEIYTQFGSREECRIEVLRHLPNISKIDGQMVKPSERDAATEPRAE</sequence>
<evidence type="ECO:0000313" key="3">
    <source>
        <dbReference type="EMBL" id="GMI42645.1"/>
    </source>
</evidence>
<dbReference type="EMBL" id="BRYB01002300">
    <property type="protein sequence ID" value="GMI42645.1"/>
    <property type="molecule type" value="Genomic_DNA"/>
</dbReference>
<feature type="non-terminal residue" evidence="3">
    <location>
        <position position="1"/>
    </location>
</feature>
<name>A0ABQ6N881_9STRA</name>
<dbReference type="SUPFAM" id="SSF52058">
    <property type="entry name" value="L domain-like"/>
    <property type="match status" value="1"/>
</dbReference>
<comment type="caution">
    <text evidence="3">The sequence shown here is derived from an EMBL/GenBank/DDBJ whole genome shotgun (WGS) entry which is preliminary data.</text>
</comment>
<dbReference type="InterPro" id="IPR032675">
    <property type="entry name" value="LRR_dom_sf"/>
</dbReference>
<evidence type="ECO:0000313" key="4">
    <source>
        <dbReference type="Proteomes" id="UP001165060"/>
    </source>
</evidence>
<keyword evidence="1" id="KW-0433">Leucine-rich repeat</keyword>
<proteinExistence type="predicted"/>
<organism evidence="3 4">
    <name type="scientific">Tetraparma gracilis</name>
    <dbReference type="NCBI Taxonomy" id="2962635"/>
    <lineage>
        <taxon>Eukaryota</taxon>
        <taxon>Sar</taxon>
        <taxon>Stramenopiles</taxon>
        <taxon>Ochrophyta</taxon>
        <taxon>Bolidophyceae</taxon>
        <taxon>Parmales</taxon>
        <taxon>Triparmaceae</taxon>
        <taxon>Tetraparma</taxon>
    </lineage>
</organism>
<keyword evidence="4" id="KW-1185">Reference proteome</keyword>
<dbReference type="Gene3D" id="3.80.10.10">
    <property type="entry name" value="Ribonuclease Inhibitor"/>
    <property type="match status" value="1"/>
</dbReference>
<dbReference type="Proteomes" id="UP001165060">
    <property type="component" value="Unassembled WGS sequence"/>
</dbReference>
<accession>A0ABQ6N881</accession>
<gene>
    <name evidence="3" type="ORF">TeGR_g12213</name>
</gene>
<dbReference type="InterPro" id="IPR001611">
    <property type="entry name" value="Leu-rich_rpt"/>
</dbReference>
<dbReference type="PANTHER" id="PTHR18849">
    <property type="entry name" value="LEUCINE RICH REPEAT PROTEIN"/>
    <property type="match status" value="1"/>
</dbReference>
<dbReference type="PROSITE" id="PS51450">
    <property type="entry name" value="LRR"/>
    <property type="match status" value="1"/>
</dbReference>
<evidence type="ECO:0008006" key="5">
    <source>
        <dbReference type="Google" id="ProtNLM"/>
    </source>
</evidence>